<evidence type="ECO:0000313" key="2">
    <source>
        <dbReference type="Proteomes" id="UP001172101"/>
    </source>
</evidence>
<protein>
    <submittedName>
        <fullName evidence="1">Uncharacterized protein</fullName>
    </submittedName>
</protein>
<dbReference type="RefSeq" id="XP_060300028.1">
    <property type="nucleotide sequence ID" value="XM_060433324.1"/>
</dbReference>
<comment type="caution">
    <text evidence="1">The sequence shown here is derived from an EMBL/GenBank/DDBJ whole genome shotgun (WGS) entry which is preliminary data.</text>
</comment>
<organism evidence="1 2">
    <name type="scientific">Lasiosphaeria miniovina</name>
    <dbReference type="NCBI Taxonomy" id="1954250"/>
    <lineage>
        <taxon>Eukaryota</taxon>
        <taxon>Fungi</taxon>
        <taxon>Dikarya</taxon>
        <taxon>Ascomycota</taxon>
        <taxon>Pezizomycotina</taxon>
        <taxon>Sordariomycetes</taxon>
        <taxon>Sordariomycetidae</taxon>
        <taxon>Sordariales</taxon>
        <taxon>Lasiosphaeriaceae</taxon>
        <taxon>Lasiosphaeria</taxon>
    </lineage>
</organism>
<dbReference type="AlphaFoldDB" id="A0AA40B470"/>
<evidence type="ECO:0000313" key="1">
    <source>
        <dbReference type="EMBL" id="KAK0727172.1"/>
    </source>
</evidence>
<proteinExistence type="predicted"/>
<accession>A0AA40B470</accession>
<keyword evidence="2" id="KW-1185">Reference proteome</keyword>
<sequence length="313" mass="33669">MRGNKVYSRLHFRLHTSASPSPEATWSFESTFAAKVLFGLDGPLGPVNGPYGVLRICINTWPRPEGTAYSPLALTDDLEVAAWPRRRNRAKVDAAVTNAVPRNALGSYHLACLHDDRAAGWFAALLANIGPPLLLPPPHFDVLSSRHLLFPSLSLSLEHSSPSKRKGFAPTLMPSSLPAASRLHSRCTPAVPETLHLASVNLLAWPAEYRWGGRLKNGLVVERCHISTGMGGDAAETPAIRSLPVGRTLKKVPPAAPVRLDRRAGMWATGARVGLSKKGLSGFTVSPRCSCSSPFRPSHAVVSSLSSFPFPSQ</sequence>
<dbReference type="Proteomes" id="UP001172101">
    <property type="component" value="Unassembled WGS sequence"/>
</dbReference>
<gene>
    <name evidence="1" type="ORF">B0T26DRAFT_119610</name>
</gene>
<dbReference type="GeneID" id="85316595"/>
<name>A0AA40B470_9PEZI</name>
<reference evidence="1" key="1">
    <citation type="submission" date="2023-06" db="EMBL/GenBank/DDBJ databases">
        <title>Genome-scale phylogeny and comparative genomics of the fungal order Sordariales.</title>
        <authorList>
            <consortium name="Lawrence Berkeley National Laboratory"/>
            <person name="Hensen N."/>
            <person name="Bonometti L."/>
            <person name="Westerberg I."/>
            <person name="Brannstrom I.O."/>
            <person name="Guillou S."/>
            <person name="Cros-Aarteil S."/>
            <person name="Calhoun S."/>
            <person name="Haridas S."/>
            <person name="Kuo A."/>
            <person name="Mondo S."/>
            <person name="Pangilinan J."/>
            <person name="Riley R."/>
            <person name="LaButti K."/>
            <person name="Andreopoulos B."/>
            <person name="Lipzen A."/>
            <person name="Chen C."/>
            <person name="Yanf M."/>
            <person name="Daum C."/>
            <person name="Ng V."/>
            <person name="Clum A."/>
            <person name="Steindorff A."/>
            <person name="Ohm R."/>
            <person name="Martin F."/>
            <person name="Silar P."/>
            <person name="Natvig D."/>
            <person name="Lalanne C."/>
            <person name="Gautier V."/>
            <person name="Ament-velasquez S.L."/>
            <person name="Kruys A."/>
            <person name="Hutchinson M.I."/>
            <person name="Powell A.J."/>
            <person name="Barry K."/>
            <person name="Miller A.N."/>
            <person name="Grigoriev I.V."/>
            <person name="Debuchy R."/>
            <person name="Gladieux P."/>
            <person name="Thoren M.H."/>
            <person name="Johannesson H."/>
        </authorList>
    </citation>
    <scope>NUCLEOTIDE SEQUENCE</scope>
    <source>
        <strain evidence="1">SMH2392-1A</strain>
    </source>
</reference>
<dbReference type="EMBL" id="JAUIRO010000002">
    <property type="protein sequence ID" value="KAK0727172.1"/>
    <property type="molecule type" value="Genomic_DNA"/>
</dbReference>